<evidence type="ECO:0000256" key="13">
    <source>
        <dbReference type="SAM" id="Phobius"/>
    </source>
</evidence>
<protein>
    <recommendedName>
        <fullName evidence="15">Intercellular adhesion molecule N-terminal domain-containing protein</fullName>
    </recommendedName>
</protein>
<evidence type="ECO:0000313" key="16">
    <source>
        <dbReference type="Ensembl" id="ENSTMTP00000004663.1"/>
    </source>
</evidence>
<keyword evidence="10" id="KW-0325">Glycoprotein</keyword>
<dbReference type="InterPro" id="IPR047012">
    <property type="entry name" value="ICAM_VCAM"/>
</dbReference>
<dbReference type="AlphaFoldDB" id="A0A674I984"/>
<name>A0A674I984_9SAUR</name>
<dbReference type="Pfam" id="PF03921">
    <property type="entry name" value="ICAM_N"/>
    <property type="match status" value="1"/>
</dbReference>
<feature type="compositionally biased region" description="Polar residues" evidence="12">
    <location>
        <begin position="285"/>
        <end position="294"/>
    </location>
</feature>
<keyword evidence="5" id="KW-0677">Repeat</keyword>
<dbReference type="InterPro" id="IPR013768">
    <property type="entry name" value="ICAM_N"/>
</dbReference>
<keyword evidence="6" id="KW-0130">Cell adhesion</keyword>
<keyword evidence="9" id="KW-1015">Disulfide bond</keyword>
<dbReference type="InterPro" id="IPR036179">
    <property type="entry name" value="Ig-like_dom_sf"/>
</dbReference>
<dbReference type="PANTHER" id="PTHR13771:SF9">
    <property type="entry name" value="INTERCELLULAR ADHESION MOLECULE 5"/>
    <property type="match status" value="1"/>
</dbReference>
<reference evidence="16" key="1">
    <citation type="submission" date="2025-08" db="UniProtKB">
        <authorList>
            <consortium name="Ensembl"/>
        </authorList>
    </citation>
    <scope>IDENTIFICATION</scope>
</reference>
<keyword evidence="17" id="KW-1185">Reference proteome</keyword>
<evidence type="ECO:0000256" key="3">
    <source>
        <dbReference type="ARBA" id="ARBA00022692"/>
    </source>
</evidence>
<evidence type="ECO:0000259" key="15">
    <source>
        <dbReference type="Pfam" id="PF03921"/>
    </source>
</evidence>
<evidence type="ECO:0000256" key="2">
    <source>
        <dbReference type="ARBA" id="ARBA00005925"/>
    </source>
</evidence>
<dbReference type="Gene3D" id="2.60.40.10">
    <property type="entry name" value="Immunoglobulins"/>
    <property type="match status" value="2"/>
</dbReference>
<evidence type="ECO:0000256" key="12">
    <source>
        <dbReference type="SAM" id="MobiDB-lite"/>
    </source>
</evidence>
<sequence>MAQPVPVLLWAWCALTALAGAAQGSFEVSVSPEAAMVEHGGSVWINCSTTCRDPGAKGGVETSLTKTNTKSGAGWEAVLLTNIKEWVSSPQCYFICYGNTTAVAYANISAYQAPERVVLEPLPELELGRAYNLTCRVLKVAPVTHLSVTLRQGGRTLHTETFQSRTRTGPDDVTVTQEITPRRWDHGQEITCHAALDLAPHGPLLQSSSSAVELQEAESPTAKIIAISAIATVPAMLLGILAWGLARRGRTRRAARPEPGEATPSRTDFEMVQASAEDAPEEGGSLNSAEDASP</sequence>
<reference evidence="16" key="2">
    <citation type="submission" date="2025-09" db="UniProtKB">
        <authorList>
            <consortium name="Ensembl"/>
        </authorList>
    </citation>
    <scope>IDENTIFICATION</scope>
</reference>
<feature type="chain" id="PRO_5025644679" description="Intercellular adhesion molecule N-terminal domain-containing protein" evidence="14">
    <location>
        <begin position="25"/>
        <end position="294"/>
    </location>
</feature>
<feature type="signal peptide" evidence="14">
    <location>
        <begin position="1"/>
        <end position="24"/>
    </location>
</feature>
<evidence type="ECO:0000256" key="8">
    <source>
        <dbReference type="ARBA" id="ARBA00023136"/>
    </source>
</evidence>
<dbReference type="Proteomes" id="UP000472274">
    <property type="component" value="Unplaced"/>
</dbReference>
<feature type="domain" description="Intercellular adhesion molecule N-terminal" evidence="15">
    <location>
        <begin position="23"/>
        <end position="116"/>
    </location>
</feature>
<evidence type="ECO:0000256" key="14">
    <source>
        <dbReference type="SAM" id="SignalP"/>
    </source>
</evidence>
<evidence type="ECO:0000256" key="11">
    <source>
        <dbReference type="ARBA" id="ARBA00023319"/>
    </source>
</evidence>
<evidence type="ECO:0000256" key="6">
    <source>
        <dbReference type="ARBA" id="ARBA00022889"/>
    </source>
</evidence>
<dbReference type="GO" id="GO:0005178">
    <property type="term" value="F:integrin binding"/>
    <property type="evidence" value="ECO:0007669"/>
    <property type="project" value="InterPro"/>
</dbReference>
<comment type="similarity">
    <text evidence="2">Belongs to the immunoglobulin superfamily. ICAM family.</text>
</comment>
<feature type="transmembrane region" description="Helical" evidence="13">
    <location>
        <begin position="224"/>
        <end position="246"/>
    </location>
</feature>
<proteinExistence type="inferred from homology"/>
<feature type="region of interest" description="Disordered" evidence="12">
    <location>
        <begin position="249"/>
        <end position="294"/>
    </location>
</feature>
<keyword evidence="8 13" id="KW-0472">Membrane</keyword>
<accession>A0A674I984</accession>
<dbReference type="FunFam" id="2.60.40.10:FF:000194">
    <property type="entry name" value="Intercellular adhesion molecule 1"/>
    <property type="match status" value="1"/>
</dbReference>
<evidence type="ECO:0000256" key="9">
    <source>
        <dbReference type="ARBA" id="ARBA00023157"/>
    </source>
</evidence>
<organism evidence="16 17">
    <name type="scientific">Terrapene triunguis</name>
    <name type="common">Three-toed box turtle</name>
    <dbReference type="NCBI Taxonomy" id="2587831"/>
    <lineage>
        <taxon>Eukaryota</taxon>
        <taxon>Metazoa</taxon>
        <taxon>Chordata</taxon>
        <taxon>Craniata</taxon>
        <taxon>Vertebrata</taxon>
        <taxon>Euteleostomi</taxon>
        <taxon>Archelosauria</taxon>
        <taxon>Testudinata</taxon>
        <taxon>Testudines</taxon>
        <taxon>Cryptodira</taxon>
        <taxon>Durocryptodira</taxon>
        <taxon>Testudinoidea</taxon>
        <taxon>Emydidae</taxon>
        <taxon>Terrapene</taxon>
    </lineage>
</organism>
<evidence type="ECO:0000256" key="4">
    <source>
        <dbReference type="ARBA" id="ARBA00022729"/>
    </source>
</evidence>
<evidence type="ECO:0000256" key="7">
    <source>
        <dbReference type="ARBA" id="ARBA00022989"/>
    </source>
</evidence>
<evidence type="ECO:0000256" key="1">
    <source>
        <dbReference type="ARBA" id="ARBA00004479"/>
    </source>
</evidence>
<dbReference type="SUPFAM" id="SSF48726">
    <property type="entry name" value="Immunoglobulin"/>
    <property type="match status" value="2"/>
</dbReference>
<keyword evidence="3 13" id="KW-0812">Transmembrane</keyword>
<dbReference type="PANTHER" id="PTHR13771">
    <property type="entry name" value="INTERCELLULAR ADHESION MOLECULE"/>
    <property type="match status" value="1"/>
</dbReference>
<keyword evidence="7 13" id="KW-1133">Transmembrane helix</keyword>
<evidence type="ECO:0000256" key="5">
    <source>
        <dbReference type="ARBA" id="ARBA00022737"/>
    </source>
</evidence>
<dbReference type="GO" id="GO:0098609">
    <property type="term" value="P:cell-cell adhesion"/>
    <property type="evidence" value="ECO:0007669"/>
    <property type="project" value="InterPro"/>
</dbReference>
<keyword evidence="11" id="KW-0393">Immunoglobulin domain</keyword>
<dbReference type="InterPro" id="IPR003987">
    <property type="entry name" value="ICAM_VCAM_N"/>
</dbReference>
<dbReference type="GO" id="GO:0005886">
    <property type="term" value="C:plasma membrane"/>
    <property type="evidence" value="ECO:0007669"/>
    <property type="project" value="TreeGrafter"/>
</dbReference>
<dbReference type="PRINTS" id="PR01472">
    <property type="entry name" value="ICAMVCAM1"/>
</dbReference>
<comment type="subcellular location">
    <subcellularLocation>
        <location evidence="1">Membrane</location>
        <topology evidence="1">Single-pass type I membrane protein</topology>
    </subcellularLocation>
</comment>
<evidence type="ECO:0000313" key="17">
    <source>
        <dbReference type="Proteomes" id="UP000472274"/>
    </source>
</evidence>
<keyword evidence="4 14" id="KW-0732">Signal</keyword>
<dbReference type="Ensembl" id="ENSTMTT00000004817.1">
    <property type="protein sequence ID" value="ENSTMTP00000004663.1"/>
    <property type="gene ID" value="ENSTMTG00000003458.1"/>
</dbReference>
<dbReference type="GeneTree" id="ENSGT00940000159005"/>
<evidence type="ECO:0000256" key="10">
    <source>
        <dbReference type="ARBA" id="ARBA00023180"/>
    </source>
</evidence>
<dbReference type="InterPro" id="IPR013783">
    <property type="entry name" value="Ig-like_fold"/>
</dbReference>
<dbReference type="InParanoid" id="A0A674I984"/>